<proteinExistence type="predicted"/>
<name>A0ABN9TV46_9DINO</name>
<comment type="caution">
    <text evidence="2">The sequence shown here is derived from an EMBL/GenBank/DDBJ whole genome shotgun (WGS) entry which is preliminary data.</text>
</comment>
<dbReference type="Proteomes" id="UP001189429">
    <property type="component" value="Unassembled WGS sequence"/>
</dbReference>
<sequence>MVCRGFDRGKYEATQWEEKLQHAFQELTQCEDEFALVAEIRSGIADTTKAEIDELLERVGRMRAIGIQSRKVGGAAPPTGGAAEGSARPRLRSEANGDMPDLMPAG</sequence>
<feature type="compositionally biased region" description="Low complexity" evidence="1">
    <location>
        <begin position="73"/>
        <end position="86"/>
    </location>
</feature>
<evidence type="ECO:0000256" key="1">
    <source>
        <dbReference type="SAM" id="MobiDB-lite"/>
    </source>
</evidence>
<accession>A0ABN9TV46</accession>
<evidence type="ECO:0000313" key="2">
    <source>
        <dbReference type="EMBL" id="CAK0849710.1"/>
    </source>
</evidence>
<evidence type="ECO:0000313" key="3">
    <source>
        <dbReference type="Proteomes" id="UP001189429"/>
    </source>
</evidence>
<reference evidence="2" key="1">
    <citation type="submission" date="2023-10" db="EMBL/GenBank/DDBJ databases">
        <authorList>
            <person name="Chen Y."/>
            <person name="Shah S."/>
            <person name="Dougan E. K."/>
            <person name="Thang M."/>
            <person name="Chan C."/>
        </authorList>
    </citation>
    <scope>NUCLEOTIDE SEQUENCE [LARGE SCALE GENOMIC DNA]</scope>
</reference>
<keyword evidence="3" id="KW-1185">Reference proteome</keyword>
<organism evidence="2 3">
    <name type="scientific">Prorocentrum cordatum</name>
    <dbReference type="NCBI Taxonomy" id="2364126"/>
    <lineage>
        <taxon>Eukaryota</taxon>
        <taxon>Sar</taxon>
        <taxon>Alveolata</taxon>
        <taxon>Dinophyceae</taxon>
        <taxon>Prorocentrales</taxon>
        <taxon>Prorocentraceae</taxon>
        <taxon>Prorocentrum</taxon>
    </lineage>
</organism>
<feature type="region of interest" description="Disordered" evidence="1">
    <location>
        <begin position="69"/>
        <end position="106"/>
    </location>
</feature>
<protein>
    <submittedName>
        <fullName evidence="2">Uncharacterized protein</fullName>
    </submittedName>
</protein>
<gene>
    <name evidence="2" type="ORF">PCOR1329_LOCUS42332</name>
</gene>
<dbReference type="EMBL" id="CAUYUJ010015083">
    <property type="protein sequence ID" value="CAK0849710.1"/>
    <property type="molecule type" value="Genomic_DNA"/>
</dbReference>